<keyword evidence="2" id="KW-1133">Transmembrane helix</keyword>
<dbReference type="OrthoDB" id="4064992at2759"/>
<evidence type="ECO:0000313" key="4">
    <source>
        <dbReference type="Proteomes" id="UP000054304"/>
    </source>
</evidence>
<keyword evidence="2" id="KW-0812">Transmembrane</keyword>
<feature type="transmembrane region" description="Helical" evidence="2">
    <location>
        <begin position="100"/>
        <end position="118"/>
    </location>
</feature>
<name>A0A0C7N099_9SACH</name>
<dbReference type="EMBL" id="LN736367">
    <property type="protein sequence ID" value="CEP63519.1"/>
    <property type="molecule type" value="Genomic_DNA"/>
</dbReference>
<dbReference type="GeneID" id="34687029"/>
<dbReference type="Proteomes" id="UP000054304">
    <property type="component" value="Unassembled WGS sequence"/>
</dbReference>
<sequence length="146" mass="16422">MNDFGSSSSPFLRKRPTAGTSDADRKASHDAEERVFGPRFKSGLAVPQNKKISLQGFVLSGFAIVVTASIMFLLGVNIVIEYRTIVPEDRSGMVRKACYIVLSVAGVYVLNKFNYWFYKKMMTYFTSSEYKGLPSHEEHFELSSRA</sequence>
<keyword evidence="4" id="KW-1185">Reference proteome</keyword>
<proteinExistence type="predicted"/>
<dbReference type="RefSeq" id="XP_022629734.1">
    <property type="nucleotide sequence ID" value="XM_022771123.1"/>
</dbReference>
<dbReference type="HOGENOM" id="CLU_145613_0_0_1"/>
<evidence type="ECO:0000256" key="2">
    <source>
        <dbReference type="SAM" id="Phobius"/>
    </source>
</evidence>
<evidence type="ECO:0000313" key="3">
    <source>
        <dbReference type="EMBL" id="CEP63519.1"/>
    </source>
</evidence>
<feature type="compositionally biased region" description="Basic and acidic residues" evidence="1">
    <location>
        <begin position="22"/>
        <end position="32"/>
    </location>
</feature>
<keyword evidence="2" id="KW-0472">Membrane</keyword>
<feature type="region of interest" description="Disordered" evidence="1">
    <location>
        <begin position="1"/>
        <end position="32"/>
    </location>
</feature>
<dbReference type="AlphaFoldDB" id="A0A0C7N099"/>
<accession>A0A0C7N099</accession>
<reference evidence="3 4" key="1">
    <citation type="submission" date="2014-12" db="EMBL/GenBank/DDBJ databases">
        <authorList>
            <person name="Neuveglise Cecile"/>
        </authorList>
    </citation>
    <scope>NUCLEOTIDE SEQUENCE [LARGE SCALE GENOMIC DNA]</scope>
    <source>
        <strain evidence="3 4">CBS 12615</strain>
    </source>
</reference>
<feature type="transmembrane region" description="Helical" evidence="2">
    <location>
        <begin position="57"/>
        <end position="80"/>
    </location>
</feature>
<gene>
    <name evidence="3" type="ORF">LALA0_S08e04346g</name>
</gene>
<feature type="compositionally biased region" description="Polar residues" evidence="1">
    <location>
        <begin position="1"/>
        <end position="10"/>
    </location>
</feature>
<protein>
    <submittedName>
        <fullName evidence="3">LALA0S08e04346g1_1</fullName>
    </submittedName>
</protein>
<organism evidence="3 4">
    <name type="scientific">Lachancea lanzarotensis</name>
    <dbReference type="NCBI Taxonomy" id="1245769"/>
    <lineage>
        <taxon>Eukaryota</taxon>
        <taxon>Fungi</taxon>
        <taxon>Dikarya</taxon>
        <taxon>Ascomycota</taxon>
        <taxon>Saccharomycotina</taxon>
        <taxon>Saccharomycetes</taxon>
        <taxon>Saccharomycetales</taxon>
        <taxon>Saccharomycetaceae</taxon>
        <taxon>Lachancea</taxon>
    </lineage>
</organism>
<evidence type="ECO:0000256" key="1">
    <source>
        <dbReference type="SAM" id="MobiDB-lite"/>
    </source>
</evidence>